<gene>
    <name evidence="1" type="ORF">ETSY1_04965</name>
</gene>
<reference evidence="1 2" key="1">
    <citation type="journal article" date="2014" name="Nature">
        <title>An environmental bacterial taxon with a large and distinct metabolic repertoire.</title>
        <authorList>
            <person name="Wilson M.C."/>
            <person name="Mori T."/>
            <person name="Ruckert C."/>
            <person name="Uria A.R."/>
            <person name="Helf M.J."/>
            <person name="Takada K."/>
            <person name="Gernert C."/>
            <person name="Steffens U.A."/>
            <person name="Heycke N."/>
            <person name="Schmitt S."/>
            <person name="Rinke C."/>
            <person name="Helfrich E.J."/>
            <person name="Brachmann A.O."/>
            <person name="Gurgui C."/>
            <person name="Wakimoto T."/>
            <person name="Kracht M."/>
            <person name="Crusemann M."/>
            <person name="Hentschel U."/>
            <person name="Abe I."/>
            <person name="Matsunaga S."/>
            <person name="Kalinowski J."/>
            <person name="Takeyama H."/>
            <person name="Piel J."/>
        </authorList>
    </citation>
    <scope>NUCLEOTIDE SEQUENCE [LARGE SCALE GENOMIC DNA]</scope>
    <source>
        <strain evidence="2">TSY1</strain>
    </source>
</reference>
<name>W4LVX7_ENTF1</name>
<dbReference type="AlphaFoldDB" id="W4LVX7"/>
<proteinExistence type="predicted"/>
<organism evidence="1 2">
    <name type="scientific">Entotheonella factor</name>
    <dbReference type="NCBI Taxonomy" id="1429438"/>
    <lineage>
        <taxon>Bacteria</taxon>
        <taxon>Pseudomonadati</taxon>
        <taxon>Nitrospinota/Tectimicrobiota group</taxon>
        <taxon>Candidatus Tectimicrobiota</taxon>
        <taxon>Candidatus Entotheonellia</taxon>
        <taxon>Candidatus Entotheonellales</taxon>
        <taxon>Candidatus Entotheonellaceae</taxon>
        <taxon>Candidatus Entotheonella</taxon>
    </lineage>
</organism>
<protein>
    <submittedName>
        <fullName evidence="1">Uncharacterized protein</fullName>
    </submittedName>
</protein>
<accession>W4LVX7</accession>
<evidence type="ECO:0000313" key="1">
    <source>
        <dbReference type="EMBL" id="ETX02053.1"/>
    </source>
</evidence>
<dbReference type="Proteomes" id="UP000019141">
    <property type="component" value="Unassembled WGS sequence"/>
</dbReference>
<dbReference type="EMBL" id="AZHW01000179">
    <property type="protein sequence ID" value="ETX02053.1"/>
    <property type="molecule type" value="Genomic_DNA"/>
</dbReference>
<evidence type="ECO:0000313" key="2">
    <source>
        <dbReference type="Proteomes" id="UP000019141"/>
    </source>
</evidence>
<sequence>MSQALHRATQRMTVEDLPSMVLSQRDLPASLQEFVPRRQDYLDNETMAEHGMPGSSAERYREIGRITGYLQEFNAPMPESNVIPPGYDVQVASVVHLFDDPDGVARWIDDVFLHDFETNVNEEIYPDQHILAAERLPLDGFSDVSAGLRVVHGTPKGTVSSTVIDFRIGRILGVVYVVTLDNYSRLELAQELGLALERKIVRAVLGDL</sequence>
<keyword evidence="2" id="KW-1185">Reference proteome</keyword>
<comment type="caution">
    <text evidence="1">The sequence shown here is derived from an EMBL/GenBank/DDBJ whole genome shotgun (WGS) entry which is preliminary data.</text>
</comment>
<dbReference type="HOGENOM" id="CLU_1318969_0_0_7"/>